<accession>A0A9R0K6S0</accession>
<dbReference type="InterPro" id="IPR032675">
    <property type="entry name" value="LRR_dom_sf"/>
</dbReference>
<evidence type="ECO:0000313" key="2">
    <source>
        <dbReference type="Proteomes" id="UP000813463"/>
    </source>
</evidence>
<reference evidence="3" key="2">
    <citation type="submission" date="2025-08" db="UniProtKB">
        <authorList>
            <consortium name="RefSeq"/>
        </authorList>
    </citation>
    <scope>IDENTIFICATION</scope>
    <source>
        <tissue evidence="3">Leaf</tissue>
    </source>
</reference>
<gene>
    <name evidence="3" type="primary">LOC110799601</name>
</gene>
<dbReference type="PANTHER" id="PTHR36766:SF40">
    <property type="entry name" value="DISEASE RESISTANCE PROTEIN RGA3"/>
    <property type="match status" value="1"/>
</dbReference>
<evidence type="ECO:0000256" key="1">
    <source>
        <dbReference type="ARBA" id="ARBA00022821"/>
    </source>
</evidence>
<dbReference type="Gene3D" id="3.80.10.10">
    <property type="entry name" value="Ribonuclease Inhibitor"/>
    <property type="match status" value="1"/>
</dbReference>
<dbReference type="OrthoDB" id="1928346at2759"/>
<dbReference type="RefSeq" id="XP_021860574.1">
    <property type="nucleotide sequence ID" value="XM_022004882.1"/>
</dbReference>
<dbReference type="AlphaFoldDB" id="A0A9R0K6S0"/>
<organism evidence="2 3">
    <name type="scientific">Spinacia oleracea</name>
    <name type="common">Spinach</name>
    <dbReference type="NCBI Taxonomy" id="3562"/>
    <lineage>
        <taxon>Eukaryota</taxon>
        <taxon>Viridiplantae</taxon>
        <taxon>Streptophyta</taxon>
        <taxon>Embryophyta</taxon>
        <taxon>Tracheophyta</taxon>
        <taxon>Spermatophyta</taxon>
        <taxon>Magnoliopsida</taxon>
        <taxon>eudicotyledons</taxon>
        <taxon>Gunneridae</taxon>
        <taxon>Pentapetalae</taxon>
        <taxon>Caryophyllales</taxon>
        <taxon>Chenopodiaceae</taxon>
        <taxon>Chenopodioideae</taxon>
        <taxon>Anserineae</taxon>
        <taxon>Spinacia</taxon>
    </lineage>
</organism>
<proteinExistence type="predicted"/>
<evidence type="ECO:0000313" key="3">
    <source>
        <dbReference type="RefSeq" id="XP_021860574.1"/>
    </source>
</evidence>
<dbReference type="PANTHER" id="PTHR36766">
    <property type="entry name" value="PLANT BROAD-SPECTRUM MILDEW RESISTANCE PROTEIN RPW8"/>
    <property type="match status" value="1"/>
</dbReference>
<protein>
    <submittedName>
        <fullName evidence="3">Probable disease resistance protein At5g66910</fullName>
    </submittedName>
</protein>
<reference evidence="2" key="1">
    <citation type="journal article" date="2021" name="Nat. Commun.">
        <title>Genomic analyses provide insights into spinach domestication and the genetic basis of agronomic traits.</title>
        <authorList>
            <person name="Cai X."/>
            <person name="Sun X."/>
            <person name="Xu C."/>
            <person name="Sun H."/>
            <person name="Wang X."/>
            <person name="Ge C."/>
            <person name="Zhang Z."/>
            <person name="Wang Q."/>
            <person name="Fei Z."/>
            <person name="Jiao C."/>
            <person name="Wang Q."/>
        </authorList>
    </citation>
    <scope>NUCLEOTIDE SEQUENCE [LARGE SCALE GENOMIC DNA]</scope>
    <source>
        <strain evidence="2">cv. Varoflay</strain>
    </source>
</reference>
<dbReference type="KEGG" id="soe:110799601"/>
<keyword evidence="2" id="KW-1185">Reference proteome</keyword>
<sequence>MTKMISQPPDWLYRLPCLTTLHIGKYFERHEFPDMSFLWKITSLKILYLYGWEKLHSLPEQLQHLTTLKALLITDFENIEYLPDCLGNLSSLDSLYTFKCKNLKKLPTEDAIKRLTKLRYLDIRECPLLEKAVKVNGTEHHKISNITVWVN</sequence>
<dbReference type="GeneID" id="110799601"/>
<dbReference type="Proteomes" id="UP000813463">
    <property type="component" value="Chromosome 4"/>
</dbReference>
<keyword evidence="1" id="KW-0611">Plant defense</keyword>
<name>A0A9R0K6S0_SPIOL</name>
<dbReference type="SUPFAM" id="SSF52058">
    <property type="entry name" value="L domain-like"/>
    <property type="match status" value="1"/>
</dbReference>
<dbReference type="GO" id="GO:0006952">
    <property type="term" value="P:defense response"/>
    <property type="evidence" value="ECO:0007669"/>
    <property type="project" value="UniProtKB-KW"/>
</dbReference>